<feature type="binding site" evidence="11">
    <location>
        <position position="584"/>
    </location>
    <ligand>
        <name>ATP</name>
        <dbReference type="ChEBI" id="CHEBI:30616"/>
    </ligand>
</feature>
<comment type="subcellular location">
    <subcellularLocation>
        <location evidence="1 11">Cytoplasm</location>
    </subcellularLocation>
</comment>
<evidence type="ECO:0000256" key="3">
    <source>
        <dbReference type="ARBA" id="ARBA00022490"/>
    </source>
</evidence>
<feature type="domain" description="Valyl-tRNA synthetase tRNA-binding arm" evidence="14">
    <location>
        <begin position="881"/>
        <end position="943"/>
    </location>
</feature>
<accession>A0A1G1L1W1</accession>
<dbReference type="GO" id="GO:0005524">
    <property type="term" value="F:ATP binding"/>
    <property type="evidence" value="ECO:0007669"/>
    <property type="project" value="UniProtKB-UniRule"/>
</dbReference>
<dbReference type="PANTHER" id="PTHR11946">
    <property type="entry name" value="VALYL-TRNA SYNTHETASES"/>
    <property type="match status" value="1"/>
</dbReference>
<dbReference type="Gene3D" id="3.40.50.620">
    <property type="entry name" value="HUPs"/>
    <property type="match status" value="3"/>
</dbReference>
<dbReference type="SUPFAM" id="SSF46589">
    <property type="entry name" value="tRNA-binding arm"/>
    <property type="match status" value="1"/>
</dbReference>
<dbReference type="CDD" id="cd00817">
    <property type="entry name" value="ValRS_core"/>
    <property type="match status" value="1"/>
</dbReference>
<dbReference type="EC" id="6.1.1.9" evidence="11"/>
<dbReference type="FunFam" id="3.40.50.620:FF:000032">
    <property type="entry name" value="Valine--tRNA ligase"/>
    <property type="match status" value="1"/>
</dbReference>
<name>A0A1G1L1W1_9BACT</name>
<dbReference type="GO" id="GO:0005829">
    <property type="term" value="C:cytosol"/>
    <property type="evidence" value="ECO:0007669"/>
    <property type="project" value="TreeGrafter"/>
</dbReference>
<comment type="subunit">
    <text evidence="2 11">Monomer.</text>
</comment>
<dbReference type="InterPro" id="IPR019499">
    <property type="entry name" value="Val-tRNA_synth_tRNA-bd"/>
</dbReference>
<comment type="domain">
    <text evidence="11">The C-terminal coiled-coil domain is crucial for aminoacylation activity.</text>
</comment>
<keyword evidence="6 11" id="KW-0067">ATP-binding</keyword>
<keyword evidence="8 11" id="KW-0175">Coiled coil</keyword>
<feature type="domain" description="Methionyl/Valyl/Leucyl/Isoleucyl-tRNA synthetase anticodon-binding" evidence="13">
    <location>
        <begin position="667"/>
        <end position="819"/>
    </location>
</feature>
<evidence type="ECO:0000259" key="12">
    <source>
        <dbReference type="Pfam" id="PF00133"/>
    </source>
</evidence>
<evidence type="ECO:0000256" key="9">
    <source>
        <dbReference type="ARBA" id="ARBA00023146"/>
    </source>
</evidence>
<keyword evidence="3 11" id="KW-0963">Cytoplasm</keyword>
<evidence type="ECO:0000256" key="10">
    <source>
        <dbReference type="ARBA" id="ARBA00047552"/>
    </source>
</evidence>
<dbReference type="GO" id="GO:0006438">
    <property type="term" value="P:valyl-tRNA aminoacylation"/>
    <property type="evidence" value="ECO:0007669"/>
    <property type="project" value="UniProtKB-UniRule"/>
</dbReference>
<dbReference type="FunFam" id="3.90.740.10:FF:000005">
    <property type="entry name" value="Valine--tRNA ligase, mitochondrial"/>
    <property type="match status" value="1"/>
</dbReference>
<evidence type="ECO:0000256" key="1">
    <source>
        <dbReference type="ARBA" id="ARBA00004496"/>
    </source>
</evidence>
<dbReference type="Gene3D" id="3.90.740.10">
    <property type="entry name" value="Valyl/Leucyl/Isoleucyl-tRNA synthetase, editing domain"/>
    <property type="match status" value="1"/>
</dbReference>
<dbReference type="InterPro" id="IPR002303">
    <property type="entry name" value="Valyl-tRNA_ligase"/>
</dbReference>
<sequence>MPAIDIPPRYNSKEIESKWYELWEKSGYFKPVVDETKKPFVIVIPPPNVTGILHMGHALNNTIQDILIRWKRMQGVPVLWVPGVDHAGIATQNVVEKKLAKEGKTRQQIGREKFIESVWKWKEEYGSTIVRQLRRLGSSCDWTRERFTMDEKLSRAVRESFVSLYEKDLIYRGNYIINWCPRCHTALSDEEAVHKEIQGFFYYIKYPIDPKTPVHGQDHILIATTRPETMLGDTAVAVNPNDERFKTFAGKRVILPLMNRSIPIIQDEFVDPEFGTGLVKVTPAHDPNDFAMGNRHQLEFVNILNPDGTINENGGNYRGLDRFEARKRVIEDLEKAGLFVEKKPHIHAVGHCYRCHTMVEPYLSKQWFVRMKPLAEPAIKAAQDGRIQFIPERWTKVYLNWLENIRDWCISRQIWWGHQIPVWYCHECEKRGKVPDNLSSPNASVGDIQTCPPQIVGGSASGGDSRFRGNDSRAASINAGIIVSRQDPTQCPTCGDKNLIRDPDVLDTWFSSWLWPFSTLGWPEKTKDLQYFYPTSTLVTAPEIIFFWVARMIMAGFQFMEKEPFDTVLIHGTVRVEGGQKMSKSLGNSIDPLEIIEEMSADALRFSLMMLGATDVYLSRQKFEQGRNFTNKIWNAFRFCVNNLADFKPEDFRPLEKMYAKEFSVIDKWILTELQDAAEEIDTHLEECRLSEAANSVYHFFWHSFCDWYLELAKPVLMGNQTAERKVVQNILVHVLETSMKLLHPFMPFITEEVWQRLKELIGGEYFANETVMLARWPFADQRIRFEKEANAVRLFQEAVGGVRDLRSRLGLKPAEELNEVTIVVKNHEAEEALRTFQKEICFLNRIKHLSLFQTFEKKSGMVGKVYSHIEIFVSGLSESDLKREGEKIREKIAELEKHIQSINDRLGSEQFISRAPEEIVEKEKERKEDFEKQLESYRENLTLFG</sequence>
<dbReference type="InterPro" id="IPR009080">
    <property type="entry name" value="tRNAsynth_Ia_anticodon-bd"/>
</dbReference>
<dbReference type="Gene3D" id="1.10.730.10">
    <property type="entry name" value="Isoleucyl-tRNA Synthetase, Domain 1"/>
    <property type="match status" value="1"/>
</dbReference>
<dbReference type="Pfam" id="PF08264">
    <property type="entry name" value="Anticodon_1"/>
    <property type="match status" value="1"/>
</dbReference>
<evidence type="ECO:0000313" key="16">
    <source>
        <dbReference type="Proteomes" id="UP000178187"/>
    </source>
</evidence>
<dbReference type="InterPro" id="IPR037118">
    <property type="entry name" value="Val-tRNA_synth_C_sf"/>
</dbReference>
<comment type="caution">
    <text evidence="15">The sequence shown here is derived from an EMBL/GenBank/DDBJ whole genome shotgun (WGS) entry which is preliminary data.</text>
</comment>
<dbReference type="InterPro" id="IPR033705">
    <property type="entry name" value="Anticodon_Ia_Val"/>
</dbReference>
<evidence type="ECO:0000256" key="5">
    <source>
        <dbReference type="ARBA" id="ARBA00022741"/>
    </source>
</evidence>
<dbReference type="InterPro" id="IPR013155">
    <property type="entry name" value="M/V/L/I-tRNA-synth_anticd-bd"/>
</dbReference>
<gene>
    <name evidence="11" type="primary">valS</name>
    <name evidence="15" type="ORF">A3G33_09935</name>
</gene>
<feature type="short sequence motif" description="'KMSKS' region" evidence="11">
    <location>
        <begin position="581"/>
        <end position="585"/>
    </location>
</feature>
<dbReference type="InterPro" id="IPR009008">
    <property type="entry name" value="Val/Leu/Ile-tRNA-synth_edit"/>
</dbReference>
<evidence type="ECO:0000256" key="8">
    <source>
        <dbReference type="ARBA" id="ARBA00023054"/>
    </source>
</evidence>
<dbReference type="SUPFAM" id="SSF52374">
    <property type="entry name" value="Nucleotidylyl transferase"/>
    <property type="match status" value="1"/>
</dbReference>
<dbReference type="CDD" id="cd07962">
    <property type="entry name" value="Anticodon_Ia_Val"/>
    <property type="match status" value="1"/>
</dbReference>
<feature type="domain" description="Aminoacyl-tRNA synthetase class Ia" evidence="12">
    <location>
        <begin position="18"/>
        <end position="429"/>
    </location>
</feature>
<feature type="domain" description="Aminoacyl-tRNA synthetase class Ia" evidence="12">
    <location>
        <begin position="493"/>
        <end position="609"/>
    </location>
</feature>
<dbReference type="SUPFAM" id="SSF50677">
    <property type="entry name" value="ValRS/IleRS/LeuRS editing domain"/>
    <property type="match status" value="1"/>
</dbReference>
<dbReference type="Pfam" id="PF10458">
    <property type="entry name" value="Val_tRNA-synt_C"/>
    <property type="match status" value="1"/>
</dbReference>
<keyword evidence="9 11" id="KW-0030">Aminoacyl-tRNA synthetase</keyword>
<dbReference type="InterPro" id="IPR001412">
    <property type="entry name" value="aa-tRNA-synth_I_CS"/>
</dbReference>
<keyword evidence="4 11" id="KW-0436">Ligase</keyword>
<dbReference type="InterPro" id="IPR010978">
    <property type="entry name" value="tRNA-bd_arm"/>
</dbReference>
<dbReference type="Proteomes" id="UP000178187">
    <property type="component" value="Unassembled WGS sequence"/>
</dbReference>
<evidence type="ECO:0000256" key="4">
    <source>
        <dbReference type="ARBA" id="ARBA00022598"/>
    </source>
</evidence>
<dbReference type="InterPro" id="IPR014729">
    <property type="entry name" value="Rossmann-like_a/b/a_fold"/>
</dbReference>
<proteinExistence type="inferred from homology"/>
<dbReference type="SUPFAM" id="SSF47323">
    <property type="entry name" value="Anticodon-binding domain of a subclass of class I aminoacyl-tRNA synthetases"/>
    <property type="match status" value="1"/>
</dbReference>
<dbReference type="GO" id="GO:0002161">
    <property type="term" value="F:aminoacyl-tRNA deacylase activity"/>
    <property type="evidence" value="ECO:0007669"/>
    <property type="project" value="InterPro"/>
</dbReference>
<dbReference type="PRINTS" id="PR00986">
    <property type="entry name" value="TRNASYNTHVAL"/>
</dbReference>
<dbReference type="EMBL" id="MHFR01000013">
    <property type="protein sequence ID" value="OGW99142.1"/>
    <property type="molecule type" value="Genomic_DNA"/>
</dbReference>
<evidence type="ECO:0000313" key="15">
    <source>
        <dbReference type="EMBL" id="OGW99142.1"/>
    </source>
</evidence>
<evidence type="ECO:0000256" key="6">
    <source>
        <dbReference type="ARBA" id="ARBA00022840"/>
    </source>
</evidence>
<keyword evidence="5 11" id="KW-0547">Nucleotide-binding</keyword>
<dbReference type="Gene3D" id="1.10.287.380">
    <property type="entry name" value="Valyl-tRNA synthetase, C-terminal domain"/>
    <property type="match status" value="1"/>
</dbReference>
<dbReference type="AlphaFoldDB" id="A0A1G1L1W1"/>
<comment type="catalytic activity">
    <reaction evidence="10 11">
        <text>tRNA(Val) + L-valine + ATP = L-valyl-tRNA(Val) + AMP + diphosphate</text>
        <dbReference type="Rhea" id="RHEA:10704"/>
        <dbReference type="Rhea" id="RHEA-COMP:9672"/>
        <dbReference type="Rhea" id="RHEA-COMP:9708"/>
        <dbReference type="ChEBI" id="CHEBI:30616"/>
        <dbReference type="ChEBI" id="CHEBI:33019"/>
        <dbReference type="ChEBI" id="CHEBI:57762"/>
        <dbReference type="ChEBI" id="CHEBI:78442"/>
        <dbReference type="ChEBI" id="CHEBI:78537"/>
        <dbReference type="ChEBI" id="CHEBI:456215"/>
        <dbReference type="EC" id="6.1.1.9"/>
    </reaction>
</comment>
<dbReference type="NCBIfam" id="TIGR00422">
    <property type="entry name" value="valS"/>
    <property type="match status" value="1"/>
</dbReference>
<dbReference type="InterPro" id="IPR002300">
    <property type="entry name" value="aa-tRNA-synth_Ia"/>
</dbReference>
<comment type="function">
    <text evidence="11">Catalyzes the attachment of valine to tRNA(Val). As ValRS can inadvertently accommodate and process structurally similar amino acids such as threonine, to avoid such errors, it has a 'posttransfer' editing activity that hydrolyzes mischarged Thr-tRNA(Val) in a tRNA-dependent manner.</text>
</comment>
<dbReference type="Pfam" id="PF00133">
    <property type="entry name" value="tRNA-synt_1"/>
    <property type="match status" value="2"/>
</dbReference>
<feature type="coiled-coil region" evidence="11">
    <location>
        <begin position="879"/>
        <end position="941"/>
    </location>
</feature>
<evidence type="ECO:0000256" key="11">
    <source>
        <dbReference type="HAMAP-Rule" id="MF_02004"/>
    </source>
</evidence>
<dbReference type="GO" id="GO:0004832">
    <property type="term" value="F:valine-tRNA ligase activity"/>
    <property type="evidence" value="ECO:0007669"/>
    <property type="project" value="UniProtKB-UniRule"/>
</dbReference>
<keyword evidence="7 11" id="KW-0648">Protein biosynthesis</keyword>
<dbReference type="PANTHER" id="PTHR11946:SF93">
    <property type="entry name" value="VALINE--TRNA LIGASE, CHLOROPLASTIC_MITOCHONDRIAL 2"/>
    <property type="match status" value="1"/>
</dbReference>
<evidence type="ECO:0000259" key="13">
    <source>
        <dbReference type="Pfam" id="PF08264"/>
    </source>
</evidence>
<evidence type="ECO:0000256" key="2">
    <source>
        <dbReference type="ARBA" id="ARBA00011245"/>
    </source>
</evidence>
<dbReference type="NCBIfam" id="NF004349">
    <property type="entry name" value="PRK05729.1"/>
    <property type="match status" value="1"/>
</dbReference>
<dbReference type="PROSITE" id="PS00178">
    <property type="entry name" value="AA_TRNA_LIGASE_I"/>
    <property type="match status" value="1"/>
</dbReference>
<protein>
    <recommendedName>
        <fullName evidence="11">Valine--tRNA ligase</fullName>
        <ecNumber evidence="11">6.1.1.9</ecNumber>
    </recommendedName>
    <alternativeName>
        <fullName evidence="11">Valyl-tRNA synthetase</fullName>
        <shortName evidence="11">ValRS</shortName>
    </alternativeName>
</protein>
<comment type="similarity">
    <text evidence="11">Belongs to the class-I aminoacyl-tRNA synthetase family. ValS type 1 subfamily.</text>
</comment>
<evidence type="ECO:0000259" key="14">
    <source>
        <dbReference type="Pfam" id="PF10458"/>
    </source>
</evidence>
<organism evidence="15 16">
    <name type="scientific">Candidatus Danuiimicrobium aquiferis</name>
    <dbReference type="NCBI Taxonomy" id="1801832"/>
    <lineage>
        <taxon>Bacteria</taxon>
        <taxon>Pseudomonadati</taxon>
        <taxon>Candidatus Omnitrophota</taxon>
        <taxon>Candidatus Danuiimicrobium</taxon>
    </lineage>
</organism>
<reference evidence="15 16" key="1">
    <citation type="journal article" date="2016" name="Nat. Commun.">
        <title>Thousands of microbial genomes shed light on interconnected biogeochemical processes in an aquifer system.</title>
        <authorList>
            <person name="Anantharaman K."/>
            <person name="Brown C.T."/>
            <person name="Hug L.A."/>
            <person name="Sharon I."/>
            <person name="Castelle C.J."/>
            <person name="Probst A.J."/>
            <person name="Thomas B.C."/>
            <person name="Singh A."/>
            <person name="Wilkins M.J."/>
            <person name="Karaoz U."/>
            <person name="Brodie E.L."/>
            <person name="Williams K.H."/>
            <person name="Hubbard S.S."/>
            <person name="Banfield J.F."/>
        </authorList>
    </citation>
    <scope>NUCLEOTIDE SEQUENCE [LARGE SCALE GENOMIC DNA]</scope>
</reference>
<dbReference type="HAMAP" id="MF_02004">
    <property type="entry name" value="Val_tRNA_synth_type1"/>
    <property type="match status" value="1"/>
</dbReference>
<evidence type="ECO:0000256" key="7">
    <source>
        <dbReference type="ARBA" id="ARBA00022917"/>
    </source>
</evidence>
<comment type="domain">
    <text evidence="11">ValRS has two distinct active sites: one for aminoacylation and one for editing. The misactivated threonine is translocated from the active site to the editing site.</text>
</comment>
<feature type="short sequence motif" description="'HIGH' region" evidence="11">
    <location>
        <begin position="47"/>
        <end position="57"/>
    </location>
</feature>